<feature type="domain" description="HTH marR-type" evidence="1">
    <location>
        <begin position="6"/>
        <end position="145"/>
    </location>
</feature>
<proteinExistence type="predicted"/>
<dbReference type="Pfam" id="PF01047">
    <property type="entry name" value="MarR"/>
    <property type="match status" value="1"/>
</dbReference>
<dbReference type="PANTHER" id="PTHR33164:SF43">
    <property type="entry name" value="HTH-TYPE TRANSCRIPTIONAL REPRESSOR YETL"/>
    <property type="match status" value="1"/>
</dbReference>
<dbReference type="EMBL" id="DF238840">
    <property type="protein sequence ID" value="GAF25562.1"/>
    <property type="molecule type" value="Genomic_DNA"/>
</dbReference>
<dbReference type="SMART" id="SM00347">
    <property type="entry name" value="HTH_MARR"/>
    <property type="match status" value="1"/>
</dbReference>
<accession>A0A0S6U9A1</accession>
<protein>
    <submittedName>
        <fullName evidence="2">Transcriptional regulators</fullName>
    </submittedName>
</protein>
<evidence type="ECO:0000259" key="1">
    <source>
        <dbReference type="PROSITE" id="PS50995"/>
    </source>
</evidence>
<dbReference type="PROSITE" id="PS50995">
    <property type="entry name" value="HTH_MARR_2"/>
    <property type="match status" value="1"/>
</dbReference>
<dbReference type="PANTHER" id="PTHR33164">
    <property type="entry name" value="TRANSCRIPTIONAL REGULATOR, MARR FAMILY"/>
    <property type="match status" value="1"/>
</dbReference>
<dbReference type="GO" id="GO:0003700">
    <property type="term" value="F:DNA-binding transcription factor activity"/>
    <property type="evidence" value="ECO:0007669"/>
    <property type="project" value="InterPro"/>
</dbReference>
<dbReference type="SUPFAM" id="SSF46785">
    <property type="entry name" value="Winged helix' DNA-binding domain"/>
    <property type="match status" value="1"/>
</dbReference>
<reference evidence="2" key="1">
    <citation type="journal article" date="2014" name="Gene">
        <title>Genome-guided analysis of transformation efficiency and carbon dioxide assimilation by Moorella thermoacetica Y72.</title>
        <authorList>
            <person name="Tsukahara K."/>
            <person name="Kita A."/>
            <person name="Nakashimada Y."/>
            <person name="Hoshino T."/>
            <person name="Murakami K."/>
        </authorList>
    </citation>
    <scope>NUCLEOTIDE SEQUENCE [LARGE SCALE GENOMIC DNA]</scope>
    <source>
        <strain evidence="2">Y72</strain>
    </source>
</reference>
<dbReference type="InterPro" id="IPR036390">
    <property type="entry name" value="WH_DNA-bd_sf"/>
</dbReference>
<dbReference type="AlphaFoldDB" id="A0A0S6U9A1"/>
<dbReference type="GO" id="GO:0006950">
    <property type="term" value="P:response to stress"/>
    <property type="evidence" value="ECO:0007669"/>
    <property type="project" value="TreeGrafter"/>
</dbReference>
<gene>
    <name evidence="2" type="ORF">MTY_0897</name>
</gene>
<dbReference type="Proteomes" id="UP000063718">
    <property type="component" value="Unassembled WGS sequence"/>
</dbReference>
<name>A0A0S6U9A1_NEOTH</name>
<organism evidence="2">
    <name type="scientific">Moorella thermoacetica Y72</name>
    <dbReference type="NCBI Taxonomy" id="1325331"/>
    <lineage>
        <taxon>Bacteria</taxon>
        <taxon>Bacillati</taxon>
        <taxon>Bacillota</taxon>
        <taxon>Clostridia</taxon>
        <taxon>Neomoorellales</taxon>
        <taxon>Neomoorellaceae</taxon>
        <taxon>Neomoorella</taxon>
    </lineage>
</organism>
<evidence type="ECO:0000313" key="2">
    <source>
        <dbReference type="EMBL" id="GAF25562.1"/>
    </source>
</evidence>
<dbReference type="InterPro" id="IPR000835">
    <property type="entry name" value="HTH_MarR-typ"/>
</dbReference>
<dbReference type="InterPro" id="IPR036388">
    <property type="entry name" value="WH-like_DNA-bd_sf"/>
</dbReference>
<sequence length="151" mass="16939">MAGLQEIQLLELFSRVHRRLVRRLTPLFQAEGFSGTEILVLWKVHKWGPLRVTELAGHIGIPPSTFTGVLDRLVARGLLERVPDPGDRRSILVRGAPALAELVGRLTAAIEGELRHIFNALPEDCSRRLLADLEVLNQYLEREEGESFGRS</sequence>
<dbReference type="Gene3D" id="1.10.10.10">
    <property type="entry name" value="Winged helix-like DNA-binding domain superfamily/Winged helix DNA-binding domain"/>
    <property type="match status" value="1"/>
</dbReference>
<dbReference type="InterPro" id="IPR039422">
    <property type="entry name" value="MarR/SlyA-like"/>
</dbReference>